<evidence type="ECO:0000313" key="3">
    <source>
        <dbReference type="Proteomes" id="UP000185478"/>
    </source>
</evidence>
<evidence type="ECO:0000313" key="2">
    <source>
        <dbReference type="EMBL" id="APT83796.1"/>
    </source>
</evidence>
<evidence type="ECO:0000256" key="1">
    <source>
        <dbReference type="SAM" id="Phobius"/>
    </source>
</evidence>
<dbReference type="Gene3D" id="1.20.1250.20">
    <property type="entry name" value="MFS general substrate transporter like domains"/>
    <property type="match status" value="1"/>
</dbReference>
<gene>
    <name evidence="2" type="ORF">CAQU_00365</name>
</gene>
<feature type="transmembrane region" description="Helical" evidence="1">
    <location>
        <begin position="362"/>
        <end position="379"/>
    </location>
</feature>
<organism evidence="2 3">
    <name type="scientific">Corynebacterium aquilae DSM 44791</name>
    <dbReference type="NCBI Taxonomy" id="1431546"/>
    <lineage>
        <taxon>Bacteria</taxon>
        <taxon>Bacillati</taxon>
        <taxon>Actinomycetota</taxon>
        <taxon>Actinomycetes</taxon>
        <taxon>Mycobacteriales</taxon>
        <taxon>Corynebacteriaceae</taxon>
        <taxon>Corynebacterium</taxon>
    </lineage>
</organism>
<feature type="transmembrane region" description="Helical" evidence="1">
    <location>
        <begin position="300"/>
        <end position="324"/>
    </location>
</feature>
<feature type="transmembrane region" description="Helical" evidence="1">
    <location>
        <begin position="167"/>
        <end position="186"/>
    </location>
</feature>
<keyword evidence="1" id="KW-1133">Transmembrane helix</keyword>
<dbReference type="KEGG" id="caqu:CAQU_00365"/>
<dbReference type="Proteomes" id="UP000185478">
    <property type="component" value="Chromosome"/>
</dbReference>
<proteinExistence type="predicted"/>
<feature type="transmembrane region" description="Helical" evidence="1">
    <location>
        <begin position="51"/>
        <end position="69"/>
    </location>
</feature>
<reference evidence="2 3" key="1">
    <citation type="submission" date="2014-08" db="EMBL/GenBank/DDBJ databases">
        <title>Complete genome sequence of Corynebacterium aquilae S-613T(T) (=DSM 44791(T)), isolated from the choana of a healthy golden eagle.</title>
        <authorList>
            <person name="Ruckert C."/>
            <person name="Albersmeier A."/>
            <person name="Winkler A."/>
            <person name="Kalinowski J."/>
        </authorList>
    </citation>
    <scope>NUCLEOTIDE SEQUENCE [LARGE SCALE GENOMIC DNA]</scope>
    <source>
        <strain evidence="2 3">S-613</strain>
    </source>
</reference>
<feature type="transmembrane region" description="Helical" evidence="1">
    <location>
        <begin position="20"/>
        <end position="39"/>
    </location>
</feature>
<protein>
    <submittedName>
        <fullName evidence="2">Uncharacterized protein</fullName>
    </submittedName>
</protein>
<sequence length="384" mass="39320">MDKGGKVKESTNSKAVWHQLGAVLMIIALSTDNGVSPLVGSVLESKGLTGLLGTPIYLMGLAVGLIIAFYSRILSVRDLAIIMPLVVLFSWGTVGAEAAWAVGICRLLFGICAGIILGGFLPLAKSTSDPDTFRRIVALWPFAGGVASLVVPLYVRLPLFSSHVRMLWLVAPAILLLGVGLFTATARQRADTPSRPVVSATSGHKQQKGHWQYFALSPAMFVGVFASLVAASSALVASGATLSTSALPPSFLAAGMIATSIMVSVFHLRLSLVPLMKTVAVCGLGVIACVAVAISTSSVIAVLAALLVLGVVFGFAVMIPGLYVGTITSPGFAKKVSSGLMLGQQAAAAVGAALAVAVGAKAVFGLAVVIALIAVSLLSKKVRT</sequence>
<dbReference type="AlphaFoldDB" id="A0A1L7CD80"/>
<feature type="transmembrane region" description="Helical" evidence="1">
    <location>
        <begin position="136"/>
        <end position="155"/>
    </location>
</feature>
<keyword evidence="1" id="KW-0472">Membrane</keyword>
<feature type="transmembrane region" description="Helical" evidence="1">
    <location>
        <begin position="275"/>
        <end position="294"/>
    </location>
</feature>
<dbReference type="SUPFAM" id="SSF103473">
    <property type="entry name" value="MFS general substrate transporter"/>
    <property type="match status" value="1"/>
</dbReference>
<keyword evidence="1" id="KW-0812">Transmembrane</keyword>
<accession>A0A1L7CD80</accession>
<feature type="transmembrane region" description="Helical" evidence="1">
    <location>
        <begin position="336"/>
        <end position="356"/>
    </location>
</feature>
<feature type="transmembrane region" description="Helical" evidence="1">
    <location>
        <begin position="76"/>
        <end position="94"/>
    </location>
</feature>
<feature type="transmembrane region" description="Helical" evidence="1">
    <location>
        <begin position="249"/>
        <end position="268"/>
    </location>
</feature>
<dbReference type="EMBL" id="CP009245">
    <property type="protein sequence ID" value="APT83796.1"/>
    <property type="molecule type" value="Genomic_DNA"/>
</dbReference>
<dbReference type="InterPro" id="IPR036259">
    <property type="entry name" value="MFS_trans_sf"/>
</dbReference>
<name>A0A1L7CD80_9CORY</name>
<feature type="transmembrane region" description="Helical" evidence="1">
    <location>
        <begin position="100"/>
        <end position="124"/>
    </location>
</feature>
<keyword evidence="3" id="KW-1185">Reference proteome</keyword>
<feature type="transmembrane region" description="Helical" evidence="1">
    <location>
        <begin position="213"/>
        <end position="237"/>
    </location>
</feature>